<feature type="domain" description="CBM6" evidence="4">
    <location>
        <begin position="229"/>
        <end position="359"/>
    </location>
</feature>
<dbReference type="SUPFAM" id="SSF51445">
    <property type="entry name" value="(Trans)glycosidases"/>
    <property type="match status" value="1"/>
</dbReference>
<dbReference type="SMART" id="SM00060">
    <property type="entry name" value="FN3"/>
    <property type="match status" value="1"/>
</dbReference>
<dbReference type="Gene3D" id="2.60.120.260">
    <property type="entry name" value="Galactose-binding domain-like"/>
    <property type="match status" value="3"/>
</dbReference>
<dbReference type="InterPro" id="IPR036116">
    <property type="entry name" value="FN3_sf"/>
</dbReference>
<dbReference type="CDD" id="cd00063">
    <property type="entry name" value="FN3"/>
    <property type="match status" value="1"/>
</dbReference>
<dbReference type="SMART" id="SM00606">
    <property type="entry name" value="CBD_IV"/>
    <property type="match status" value="3"/>
</dbReference>
<dbReference type="Proteomes" id="UP001596472">
    <property type="component" value="Unassembled WGS sequence"/>
</dbReference>
<protein>
    <submittedName>
        <fullName evidence="5">Carbohydrate-binding protein</fullName>
    </submittedName>
</protein>
<dbReference type="CDD" id="cd04080">
    <property type="entry name" value="CBM6_cellulase-like"/>
    <property type="match status" value="1"/>
</dbReference>
<dbReference type="InterPro" id="IPR013783">
    <property type="entry name" value="Ig-like_fold"/>
</dbReference>
<dbReference type="InterPro" id="IPR017853">
    <property type="entry name" value="GH"/>
</dbReference>
<comment type="caution">
    <text evidence="5">The sequence shown here is derived from an EMBL/GenBank/DDBJ whole genome shotgun (WGS) entry which is preliminary data.</text>
</comment>
<dbReference type="Gene3D" id="2.60.40.1180">
    <property type="entry name" value="Golgi alpha-mannosidase II"/>
    <property type="match status" value="1"/>
</dbReference>
<dbReference type="EMBL" id="JBHTBS010000005">
    <property type="protein sequence ID" value="MFC7337792.1"/>
    <property type="molecule type" value="Genomic_DNA"/>
</dbReference>
<evidence type="ECO:0000259" key="4">
    <source>
        <dbReference type="PROSITE" id="PS51175"/>
    </source>
</evidence>
<organism evidence="5 6">
    <name type="scientific">Haloferula chungangensis</name>
    <dbReference type="NCBI Taxonomy" id="1048331"/>
    <lineage>
        <taxon>Bacteria</taxon>
        <taxon>Pseudomonadati</taxon>
        <taxon>Verrucomicrobiota</taxon>
        <taxon>Verrucomicrobiia</taxon>
        <taxon>Verrucomicrobiales</taxon>
        <taxon>Verrucomicrobiaceae</taxon>
        <taxon>Haloferula</taxon>
    </lineage>
</organism>
<dbReference type="InterPro" id="IPR005084">
    <property type="entry name" value="CBM6"/>
</dbReference>
<dbReference type="InterPro" id="IPR006584">
    <property type="entry name" value="Cellulose-bd_IV"/>
</dbReference>
<dbReference type="InterPro" id="IPR003961">
    <property type="entry name" value="FN3_dom"/>
</dbReference>
<dbReference type="PANTHER" id="PTHR40469">
    <property type="entry name" value="SECRETED GLYCOSYL HYDROLASE"/>
    <property type="match status" value="1"/>
</dbReference>
<gene>
    <name evidence="5" type="ORF">ACFQY0_11430</name>
</gene>
<dbReference type="Gene3D" id="2.60.40.10">
    <property type="entry name" value="Immunoglobulins"/>
    <property type="match status" value="1"/>
</dbReference>
<feature type="domain" description="CBM6" evidence="4">
    <location>
        <begin position="360"/>
        <end position="482"/>
    </location>
</feature>
<feature type="domain" description="CBM6" evidence="4">
    <location>
        <begin position="946"/>
        <end position="1072"/>
    </location>
</feature>
<proteinExistence type="predicted"/>
<sequence length="1244" mass="136200">MRKSCLTLLAVFLASVIHVGTAATIQWGSPQTISSAAFDIETDGSLVYAIDAGSSGDGSSSVTLTGKNGIEVEFASYNAVNAESIPGFSSKFRDGANFGTGSSDYGAIVNDGFYHGDNALDAHSAEFTTDTVVLSGLTIGAAYQIQYWAQDADRSPAFQTMVDGAVVLELDSSADNAIDYGQFVVGTFTADATRQSFGVSGWLNGATNYGRAQLNAFQLRAIDNPFGSWRIEAEDRDSQSGTRLESTGDVGGGQNVAYISNGDWLRFDEVVFGENALLNFRVARNSGADDGHIEVRLGSPSGTLIAQIDVPETGGWQTWETLSIPVAPLSGEQDVFLVFVETHTANNGTLFNLNWWSKTAMVEAEDYDNGQDYRFEDTQDIGGGQNLGWISDGEWMEYTIAPETTGWHRLDFRVAGDNSDGSIDIVSNGQTLGSVVIGDTGGWQSWKTVSTWVNFPTSGTQTLRLEFVVPSASFNLNWLSYESTSAPRPLVVGSTPQQQMRYGMDYERLWYWTGGLSGSERDDIARWTAVDADVDFIRVAVNSEYELDEGTYDLSAYTSKIIPLMQEMKQANPKIKFFASPRPLNEAVSNASWQPYPIWITGAPSYSSSSFDFKWQKCAEYLVRYLLLMKSYDFKISFLDVTNEWQSNGFGGRITQDDMDNIHEYLNVTYLAAPWEHPAYPGLTLTADDIPKIVAPSSWNYAQGTQWIENLDSGDREALAIAACHNTDRTGDAQSFADAVTERFDQPGDTVPEIWNTEVHGWKSTSNENETTSFYFYLEAIRAGFGGINGWLAIGTTSQGHSYILNPGGTPTRNVKYYIYRKLSSTSNYGHALDILEEPGADVLNAPLGSNDDDIPRNVAAFIKGKLMTVWVVNENPDPVPLEITPSGNTIASKTVRRTRWTDPNDVEGFETLIPVLTENSFSTTIPGESVCCFEITLAPETFPMQRVEAEEYSHQWGTNTEDHGSYMNLGSIENGDWVRYGSVALAEDSALAFRVARPNGRPEGTIRVREGSADGAILGEVDVPLTGGWQTYQNVVAKLDVEAGIYNLYLEFVENGTTGAAFVNFDWFEIQIQESPENFVGSAVSGSEVMLSWDAVPEAIGYTVKRSMTPGGPYNSVNDSVAGTSFSDTGVAAGTRYYYIVAARFDGFEGDPSVEISVVPSNPIVIEELRMSPPAIAGLNFEFSILNSQLGHHYQLQENEDLEAADWQDIGEIRPGNGGVLDFSAPIDGQDSKHFFRVEVERQ</sequence>
<evidence type="ECO:0000313" key="6">
    <source>
        <dbReference type="Proteomes" id="UP001596472"/>
    </source>
</evidence>
<accession>A0ABW2L657</accession>
<evidence type="ECO:0000313" key="5">
    <source>
        <dbReference type="EMBL" id="MFC7337792.1"/>
    </source>
</evidence>
<evidence type="ECO:0000259" key="3">
    <source>
        <dbReference type="PROSITE" id="PS50853"/>
    </source>
</evidence>
<keyword evidence="1 2" id="KW-0732">Signal</keyword>
<dbReference type="SUPFAM" id="SSF49265">
    <property type="entry name" value="Fibronectin type III"/>
    <property type="match status" value="1"/>
</dbReference>
<keyword evidence="6" id="KW-1185">Reference proteome</keyword>
<dbReference type="Pfam" id="PF03422">
    <property type="entry name" value="CBM_6"/>
    <property type="match status" value="3"/>
</dbReference>
<evidence type="ECO:0000256" key="2">
    <source>
        <dbReference type="SAM" id="SignalP"/>
    </source>
</evidence>
<feature type="domain" description="Fibronectin type-III" evidence="3">
    <location>
        <begin position="1076"/>
        <end position="1165"/>
    </location>
</feature>
<dbReference type="SUPFAM" id="SSF49785">
    <property type="entry name" value="Galactose-binding domain-like"/>
    <property type="match status" value="3"/>
</dbReference>
<dbReference type="RefSeq" id="WP_379712426.1">
    <property type="nucleotide sequence ID" value="NZ_JBHTBS010000005.1"/>
</dbReference>
<dbReference type="InterPro" id="IPR008979">
    <property type="entry name" value="Galactose-bd-like_sf"/>
</dbReference>
<feature type="chain" id="PRO_5045968193" evidence="2">
    <location>
        <begin position="23"/>
        <end position="1244"/>
    </location>
</feature>
<feature type="signal peptide" evidence="2">
    <location>
        <begin position="1"/>
        <end position="22"/>
    </location>
</feature>
<reference evidence="6" key="1">
    <citation type="journal article" date="2019" name="Int. J. Syst. Evol. Microbiol.">
        <title>The Global Catalogue of Microorganisms (GCM) 10K type strain sequencing project: providing services to taxonomists for standard genome sequencing and annotation.</title>
        <authorList>
            <consortium name="The Broad Institute Genomics Platform"/>
            <consortium name="The Broad Institute Genome Sequencing Center for Infectious Disease"/>
            <person name="Wu L."/>
            <person name="Ma J."/>
        </authorList>
    </citation>
    <scope>NUCLEOTIDE SEQUENCE [LARGE SCALE GENOMIC DNA]</scope>
    <source>
        <strain evidence="6">CGMCC 4.1467</strain>
    </source>
</reference>
<dbReference type="PANTHER" id="PTHR40469:SF2">
    <property type="entry name" value="GALACTOSE-BINDING DOMAIN-LIKE SUPERFAMILY PROTEIN"/>
    <property type="match status" value="1"/>
</dbReference>
<name>A0ABW2L657_9BACT</name>
<dbReference type="PROSITE" id="PS50853">
    <property type="entry name" value="FN3"/>
    <property type="match status" value="1"/>
</dbReference>
<evidence type="ECO:0000256" key="1">
    <source>
        <dbReference type="ARBA" id="ARBA00022729"/>
    </source>
</evidence>
<dbReference type="PROSITE" id="PS51175">
    <property type="entry name" value="CBM6"/>
    <property type="match status" value="3"/>
</dbReference>
<dbReference type="InterPro" id="IPR013780">
    <property type="entry name" value="Glyco_hydro_b"/>
</dbReference>
<dbReference type="Gene3D" id="3.20.20.80">
    <property type="entry name" value="Glycosidases"/>
    <property type="match status" value="1"/>
</dbReference>
<dbReference type="CDD" id="cd04084">
    <property type="entry name" value="CBM6_xylanase-like"/>
    <property type="match status" value="2"/>
</dbReference>